<comment type="caution">
    <text evidence="2">The sequence shown here is derived from an EMBL/GenBank/DDBJ whole genome shotgun (WGS) entry which is preliminary data.</text>
</comment>
<feature type="region of interest" description="Disordered" evidence="1">
    <location>
        <begin position="45"/>
        <end position="74"/>
    </location>
</feature>
<reference evidence="2" key="1">
    <citation type="submission" date="2019-03" db="EMBL/GenBank/DDBJ databases">
        <title>Long read genome sequence of the mycoparasitic Pythium oligandrum ATCC 38472 isolated from sugarbeet rhizosphere.</title>
        <authorList>
            <person name="Gaulin E."/>
        </authorList>
    </citation>
    <scope>NUCLEOTIDE SEQUENCE</scope>
    <source>
        <strain evidence="2">ATCC 38472_TT</strain>
    </source>
</reference>
<name>A0A8K1FAU0_PYTOL</name>
<sequence length="524" mass="57998">MASRADDNAVNAPRATTIAKYIARFRQERPRARAERGDVRREDFWWTTASQERQDTASRRGATPDKAYERGNEASHVREWEADLLSAYSDSQVVGASMESSMSLWSMPSLMDSEPTTTPPSKRHSPPPVPEEIIMEAFPSLATSIEDDSVLLSEFDLRPDHELDAVEDAELVIQRVRRRLGLQARSFAPLSAMDVRVDEPKHSFDYPIEPFARSLEPVAFEPLSMEHLMVSSVDLGPVERSNEADGQLVGSLEMTQDVNFLGDDLPEEEDVASPLGSTDAPSGFDEESKGESSPHGSVEVDIVEQSNVSEEQASIEPAQLTAGSVHCIETDAVETKDEAPQILEESVYHIEEEELAKEELGASLPPSCDSSITSFEPTQSPLKPVTVEEGADDIPVETAKTLDSLVSLVVHCWGEESDDDEPPTVEVNQDNGAIDHPGEEKEEEEEKEEQAEEDEDISLSGELPSPMLDECDSQVDKLSTCTEPEDDSWLELANDDAIVRMLRDRIALYEEALHQMELMDASDR</sequence>
<keyword evidence="3" id="KW-1185">Reference proteome</keyword>
<feature type="compositionally biased region" description="Acidic residues" evidence="1">
    <location>
        <begin position="440"/>
        <end position="457"/>
    </location>
</feature>
<dbReference type="AlphaFoldDB" id="A0A8K1FAU0"/>
<feature type="region of interest" description="Disordered" evidence="1">
    <location>
        <begin position="266"/>
        <end position="297"/>
    </location>
</feature>
<feature type="region of interest" description="Disordered" evidence="1">
    <location>
        <begin position="415"/>
        <end position="485"/>
    </location>
</feature>
<evidence type="ECO:0000256" key="1">
    <source>
        <dbReference type="SAM" id="MobiDB-lite"/>
    </source>
</evidence>
<dbReference type="Proteomes" id="UP000794436">
    <property type="component" value="Unassembled WGS sequence"/>
</dbReference>
<feature type="region of interest" description="Disordered" evidence="1">
    <location>
        <begin position="109"/>
        <end position="128"/>
    </location>
</feature>
<accession>A0A8K1FAU0</accession>
<evidence type="ECO:0000313" key="2">
    <source>
        <dbReference type="EMBL" id="TMW55411.1"/>
    </source>
</evidence>
<dbReference type="EMBL" id="SPLM01000148">
    <property type="protein sequence ID" value="TMW55411.1"/>
    <property type="molecule type" value="Genomic_DNA"/>
</dbReference>
<organism evidence="2 3">
    <name type="scientific">Pythium oligandrum</name>
    <name type="common">Mycoparasitic fungus</name>
    <dbReference type="NCBI Taxonomy" id="41045"/>
    <lineage>
        <taxon>Eukaryota</taxon>
        <taxon>Sar</taxon>
        <taxon>Stramenopiles</taxon>
        <taxon>Oomycota</taxon>
        <taxon>Peronosporomycetes</taxon>
        <taxon>Pythiales</taxon>
        <taxon>Pythiaceae</taxon>
        <taxon>Pythium</taxon>
    </lineage>
</organism>
<evidence type="ECO:0000313" key="3">
    <source>
        <dbReference type="Proteomes" id="UP000794436"/>
    </source>
</evidence>
<gene>
    <name evidence="2" type="ORF">Poli38472_013302</name>
</gene>
<protein>
    <submittedName>
        <fullName evidence="2">Uncharacterized protein</fullName>
    </submittedName>
</protein>
<feature type="compositionally biased region" description="Low complexity" evidence="1">
    <location>
        <begin position="109"/>
        <end position="120"/>
    </location>
</feature>
<feature type="compositionally biased region" description="Basic and acidic residues" evidence="1">
    <location>
        <begin position="52"/>
        <end position="74"/>
    </location>
</feature>
<proteinExistence type="predicted"/>
<dbReference type="OrthoDB" id="129919at2759"/>